<dbReference type="Proteomes" id="UP000232323">
    <property type="component" value="Unassembled WGS sequence"/>
</dbReference>
<organism evidence="2 3">
    <name type="scientific">Chlamydomonas eustigma</name>
    <dbReference type="NCBI Taxonomy" id="1157962"/>
    <lineage>
        <taxon>Eukaryota</taxon>
        <taxon>Viridiplantae</taxon>
        <taxon>Chlorophyta</taxon>
        <taxon>core chlorophytes</taxon>
        <taxon>Chlorophyceae</taxon>
        <taxon>CS clade</taxon>
        <taxon>Chlamydomonadales</taxon>
        <taxon>Chlamydomonadaceae</taxon>
        <taxon>Chlamydomonas</taxon>
    </lineage>
</organism>
<sequence length="513" mass="55411">MTYANSLKSITVPYSSRGISNGVHGSPSSPLMHHVGPTTSNIELSELESNSTAGSVSVKASRLDLIWDEKWFGANIDRSLSGTRAVPQSTGDAREYSDDSIYSRSPSLADDVTNTSFSTKLLGAARNNSVQRAVHSMVPPLGYLEPRPSSLPSQPVPAMSPRLPFLNPDGEKLPMQLGTWAQRQVRMCKTPSPEELMARKDTSDSSSLVSQGLRDLVARREAAAAAAQLEAVDDDQVAGAAWRWRFARKWHAEQTREIDPEDDQGDVTDEALHLLQAGGAQGWNMQMNVARTNSEVGSSSLVRSCLLKSGSLVGFDTAMLSEEDSMGGPGQMDMEATKELSALHRYVEKLALQQRELEARAQEQWRMATAAGQQGGGGVAWIGSLLPAVQVDETGSFSFAVIKVCDQAGRQRMVVHGSNLLSESDIVERAKQKLRQLSGNNILPADLLVVIGGGVMQWSMEDHQKCLRIHSAYSSEGLGGNLGTSSKPSDIINLAAALVRQNLPTSYRIIAVE</sequence>
<evidence type="ECO:0000256" key="1">
    <source>
        <dbReference type="SAM" id="MobiDB-lite"/>
    </source>
</evidence>
<dbReference type="STRING" id="1157962.A0A250WSV2"/>
<name>A0A250WSV2_9CHLO</name>
<dbReference type="AlphaFoldDB" id="A0A250WSV2"/>
<dbReference type="EMBL" id="BEGY01000005">
    <property type="protein sequence ID" value="GAX73918.1"/>
    <property type="molecule type" value="Genomic_DNA"/>
</dbReference>
<evidence type="ECO:0000313" key="3">
    <source>
        <dbReference type="Proteomes" id="UP000232323"/>
    </source>
</evidence>
<keyword evidence="3" id="KW-1185">Reference proteome</keyword>
<feature type="region of interest" description="Disordered" evidence="1">
    <location>
        <begin position="82"/>
        <end position="107"/>
    </location>
</feature>
<protein>
    <submittedName>
        <fullName evidence="2">Uncharacterized protein</fullName>
    </submittedName>
</protein>
<accession>A0A250WSV2</accession>
<feature type="compositionally biased region" description="Polar residues" evidence="1">
    <location>
        <begin position="82"/>
        <end position="91"/>
    </location>
</feature>
<comment type="caution">
    <text evidence="2">The sequence shown here is derived from an EMBL/GenBank/DDBJ whole genome shotgun (WGS) entry which is preliminary data.</text>
</comment>
<reference evidence="2 3" key="1">
    <citation type="submission" date="2017-08" db="EMBL/GenBank/DDBJ databases">
        <title>Acidophilic green algal genome provides insights into adaptation to an acidic environment.</title>
        <authorList>
            <person name="Hirooka S."/>
            <person name="Hirose Y."/>
            <person name="Kanesaki Y."/>
            <person name="Higuchi S."/>
            <person name="Fujiwara T."/>
            <person name="Onuma R."/>
            <person name="Era A."/>
            <person name="Ohbayashi R."/>
            <person name="Uzuka A."/>
            <person name="Nozaki H."/>
            <person name="Yoshikawa H."/>
            <person name="Miyagishima S.Y."/>
        </authorList>
    </citation>
    <scope>NUCLEOTIDE SEQUENCE [LARGE SCALE GENOMIC DNA]</scope>
    <source>
        <strain evidence="2 3">NIES-2499</strain>
    </source>
</reference>
<dbReference type="OrthoDB" id="10249612at2759"/>
<evidence type="ECO:0000313" key="2">
    <source>
        <dbReference type="EMBL" id="GAX73918.1"/>
    </source>
</evidence>
<gene>
    <name evidence="2" type="ORF">CEUSTIGMA_g1368.t1</name>
</gene>
<proteinExistence type="predicted"/>